<evidence type="ECO:0000313" key="5">
    <source>
        <dbReference type="EMBL" id="VDL16679.1"/>
    </source>
</evidence>
<dbReference type="WBParaSite" id="HDID_0000056101-mRNA-1">
    <property type="protein sequence ID" value="HDID_0000056101-mRNA-1"/>
    <property type="gene ID" value="HDID_0000056101"/>
</dbReference>
<dbReference type="AlphaFoldDB" id="A0A0R3S8R3"/>
<evidence type="ECO:0000256" key="1">
    <source>
        <dbReference type="ARBA" id="ARBA00022690"/>
    </source>
</evidence>
<dbReference type="Pfam" id="PF00014">
    <property type="entry name" value="Kunitz_BPTI"/>
    <property type="match status" value="2"/>
</dbReference>
<dbReference type="GO" id="GO:0004867">
    <property type="term" value="F:serine-type endopeptidase inhibitor activity"/>
    <property type="evidence" value="ECO:0007669"/>
    <property type="project" value="UniProtKB-KW"/>
</dbReference>
<dbReference type="PROSITE" id="PS50279">
    <property type="entry name" value="BPTI_KUNITZ_2"/>
    <property type="match status" value="2"/>
</dbReference>
<dbReference type="PROSITE" id="PS00280">
    <property type="entry name" value="BPTI_KUNITZ_1"/>
    <property type="match status" value="2"/>
</dbReference>
<keyword evidence="3" id="KW-1015">Disulfide bond</keyword>
<proteinExistence type="predicted"/>
<feature type="domain" description="BPTI/Kunitz inhibitor" evidence="4">
    <location>
        <begin position="130"/>
        <end position="180"/>
    </location>
</feature>
<evidence type="ECO:0000313" key="6">
    <source>
        <dbReference type="Proteomes" id="UP000274504"/>
    </source>
</evidence>
<dbReference type="STRING" id="6216.A0A0R3S8R3"/>
<dbReference type="OrthoDB" id="5950222at2759"/>
<dbReference type="InterPro" id="IPR020901">
    <property type="entry name" value="Prtase_inh_Kunz-CS"/>
</dbReference>
<dbReference type="GO" id="GO:0005615">
    <property type="term" value="C:extracellular space"/>
    <property type="evidence" value="ECO:0007669"/>
    <property type="project" value="TreeGrafter"/>
</dbReference>
<feature type="domain" description="BPTI/Kunitz inhibitor" evidence="4">
    <location>
        <begin position="28"/>
        <end position="78"/>
    </location>
</feature>
<dbReference type="EMBL" id="UYSG01000074">
    <property type="protein sequence ID" value="VDL16679.1"/>
    <property type="molecule type" value="Genomic_DNA"/>
</dbReference>
<dbReference type="SMART" id="SM00131">
    <property type="entry name" value="KU"/>
    <property type="match status" value="2"/>
</dbReference>
<protein>
    <submittedName>
        <fullName evidence="7">Kunitz/Bovine pancreatic trypsin inhibitor domain protein</fullName>
    </submittedName>
</protein>
<keyword evidence="2" id="KW-0722">Serine protease inhibitor</keyword>
<evidence type="ECO:0000256" key="3">
    <source>
        <dbReference type="ARBA" id="ARBA00023157"/>
    </source>
</evidence>
<dbReference type="Gene3D" id="4.10.410.10">
    <property type="entry name" value="Pancreatic trypsin inhibitor Kunitz domain"/>
    <property type="match status" value="2"/>
</dbReference>
<dbReference type="CDD" id="cd22592">
    <property type="entry name" value="Kunitz_BPTI"/>
    <property type="match status" value="1"/>
</dbReference>
<dbReference type="PRINTS" id="PR00759">
    <property type="entry name" value="BASICPTASE"/>
</dbReference>
<dbReference type="PANTHER" id="PTHR10083">
    <property type="entry name" value="KUNITZ-TYPE PROTEASE INHIBITOR-RELATED"/>
    <property type="match status" value="1"/>
</dbReference>
<organism evidence="7">
    <name type="scientific">Hymenolepis diminuta</name>
    <name type="common">Rat tapeworm</name>
    <dbReference type="NCBI Taxonomy" id="6216"/>
    <lineage>
        <taxon>Eukaryota</taxon>
        <taxon>Metazoa</taxon>
        <taxon>Spiralia</taxon>
        <taxon>Lophotrochozoa</taxon>
        <taxon>Platyhelminthes</taxon>
        <taxon>Cestoda</taxon>
        <taxon>Eucestoda</taxon>
        <taxon>Cyclophyllidea</taxon>
        <taxon>Hymenolepididae</taxon>
        <taxon>Hymenolepis</taxon>
    </lineage>
</organism>
<sequence length="197" mass="22094">MKIAAIVYFYQVNVHMIDVPRSQSVEENYPPPMTGPRRASVRRLFYNQSTARCETFHYGGCKGNANNFRKRVDCRRICESICLSGGDPCLNAKCGVNAHCIKGQCECYVGFSGDPYAICRPKEIQGEDVCSQPKVTGPCRASIQRYAFDTYTGRCEMFYYGGCQGNGNNFETLEDCQQRCESNTNRGQSSSTNQRGM</sequence>
<accession>A0A0R3S8R3</accession>
<dbReference type="InterPro" id="IPR036880">
    <property type="entry name" value="Kunitz_BPTI_sf"/>
</dbReference>
<dbReference type="PANTHER" id="PTHR10083:SF328">
    <property type="entry name" value="TISSUE FACTOR PATHWAY INHIBITOR"/>
    <property type="match status" value="1"/>
</dbReference>
<name>A0A0R3S8R3_HYMDI</name>
<dbReference type="CDD" id="cd00109">
    <property type="entry name" value="Kunitz-type"/>
    <property type="match status" value="1"/>
</dbReference>
<dbReference type="Proteomes" id="UP000274504">
    <property type="component" value="Unassembled WGS sequence"/>
</dbReference>
<keyword evidence="1" id="KW-0646">Protease inhibitor</keyword>
<dbReference type="FunFam" id="4.10.410.10:FF:000004">
    <property type="entry name" value="Tissue factor pathway inhibitor"/>
    <property type="match status" value="1"/>
</dbReference>
<reference evidence="7" key="1">
    <citation type="submission" date="2017-02" db="UniProtKB">
        <authorList>
            <consortium name="WormBaseParasite"/>
        </authorList>
    </citation>
    <scope>IDENTIFICATION</scope>
</reference>
<dbReference type="InterPro" id="IPR002223">
    <property type="entry name" value="Kunitz_BPTI"/>
</dbReference>
<gene>
    <name evidence="5" type="ORF">HDID_LOCUS562</name>
</gene>
<reference evidence="5 6" key="2">
    <citation type="submission" date="2018-11" db="EMBL/GenBank/DDBJ databases">
        <authorList>
            <consortium name="Pathogen Informatics"/>
        </authorList>
    </citation>
    <scope>NUCLEOTIDE SEQUENCE [LARGE SCALE GENOMIC DNA]</scope>
</reference>
<dbReference type="InterPro" id="IPR050098">
    <property type="entry name" value="TFPI/VKTCI-like"/>
</dbReference>
<dbReference type="SUPFAM" id="SSF57362">
    <property type="entry name" value="BPTI-like"/>
    <property type="match status" value="2"/>
</dbReference>
<evidence type="ECO:0000313" key="7">
    <source>
        <dbReference type="WBParaSite" id="HDID_0000056101-mRNA-1"/>
    </source>
</evidence>
<evidence type="ECO:0000259" key="4">
    <source>
        <dbReference type="PROSITE" id="PS50279"/>
    </source>
</evidence>
<evidence type="ECO:0000256" key="2">
    <source>
        <dbReference type="ARBA" id="ARBA00022900"/>
    </source>
</evidence>